<dbReference type="AlphaFoldDB" id="F0XJQ4"/>
<accession>F0XJQ4</accession>
<name>F0XJQ4_GROCL</name>
<proteinExistence type="predicted"/>
<dbReference type="RefSeq" id="XP_014171805.1">
    <property type="nucleotide sequence ID" value="XM_014316330.1"/>
</dbReference>
<dbReference type="HOGENOM" id="CLU_1030782_0_0_1"/>
<dbReference type="GeneID" id="25975354"/>
<keyword evidence="2" id="KW-1185">Reference proteome</keyword>
<dbReference type="EMBL" id="GL629782">
    <property type="protein sequence ID" value="EFX02323.1"/>
    <property type="molecule type" value="Genomic_DNA"/>
</dbReference>
<sequence length="270" mass="30632">MFLKCGPVDNPAKIVGIQLYLIADAPGEYTRSIWENGRVSWGRSQLFDLPSRHEGTRHRTIVIRMSGFKYDEGDVKQPEFLSVMSISRDCELDDVTNTIARFRPEAFGQHAAAIGEAFIEAVPQEKGDRVLVIMLRLLKGPSAAAAVTAAKTVDADIEMQFVHKQDEYVRLLMEKCLQKYRLRLSAKMTDELSTSVTTMQASAPVTVDIDEKNEEIQWWKEEQLASDNALRYLTAERNDIVRQIDQLGQTEGPGNWLDNLLHHFTIMHPK</sequence>
<evidence type="ECO:0000313" key="1">
    <source>
        <dbReference type="EMBL" id="EFX02323.1"/>
    </source>
</evidence>
<reference evidence="1 2" key="1">
    <citation type="journal article" date="2011" name="Proc. Natl. Acad. Sci. U.S.A.">
        <title>Genome and transcriptome analyses of the mountain pine beetle-fungal symbiont Grosmannia clavigera, a lodgepole pine pathogen.</title>
        <authorList>
            <person name="DiGuistini S."/>
            <person name="Wang Y."/>
            <person name="Liao N.Y."/>
            <person name="Taylor G."/>
            <person name="Tanguay P."/>
            <person name="Feau N."/>
            <person name="Henrissat B."/>
            <person name="Chan S.K."/>
            <person name="Hesse-Orce U."/>
            <person name="Alamouti S.M."/>
            <person name="Tsui C.K.M."/>
            <person name="Docking R.T."/>
            <person name="Levasseur A."/>
            <person name="Haridas S."/>
            <person name="Robertson G."/>
            <person name="Birol I."/>
            <person name="Holt R.A."/>
            <person name="Marra M.A."/>
            <person name="Hamelin R.C."/>
            <person name="Hirst M."/>
            <person name="Jones S.J.M."/>
            <person name="Bohlmann J."/>
            <person name="Breuil C."/>
        </authorList>
    </citation>
    <scope>NUCLEOTIDE SEQUENCE [LARGE SCALE GENOMIC DNA]</scope>
    <source>
        <strain evidence="2">kw1407 / UAMH 11150</strain>
    </source>
</reference>
<protein>
    <submittedName>
        <fullName evidence="1">Uncharacterized protein</fullName>
    </submittedName>
</protein>
<dbReference type="Proteomes" id="UP000007796">
    <property type="component" value="Unassembled WGS sequence"/>
</dbReference>
<organism evidence="2">
    <name type="scientific">Grosmannia clavigera (strain kw1407 / UAMH 11150)</name>
    <name type="common">Blue stain fungus</name>
    <name type="synonym">Graphiocladiella clavigera</name>
    <dbReference type="NCBI Taxonomy" id="655863"/>
    <lineage>
        <taxon>Eukaryota</taxon>
        <taxon>Fungi</taxon>
        <taxon>Dikarya</taxon>
        <taxon>Ascomycota</taxon>
        <taxon>Pezizomycotina</taxon>
        <taxon>Sordariomycetes</taxon>
        <taxon>Sordariomycetidae</taxon>
        <taxon>Ophiostomatales</taxon>
        <taxon>Ophiostomataceae</taxon>
        <taxon>Leptographium</taxon>
    </lineage>
</organism>
<gene>
    <name evidence="1" type="ORF">CMQ_2372</name>
</gene>
<dbReference type="InParanoid" id="F0XJQ4"/>
<evidence type="ECO:0000313" key="2">
    <source>
        <dbReference type="Proteomes" id="UP000007796"/>
    </source>
</evidence>